<sequence length="201" mass="22775">MKKLLLTGFEPFLGNEINPTESIVRELDGVKTEHYEIVGAVLPVDFKETATKLDEWLDKEQPDDVMLLGLAAGRNRITPERIAININDAEADNRGYRPDGERIEEDGPDGYFSTLPIRDMVHDLREQGYPAEISNTAGAYLCNHVMYHFLHRAKEEGWETRGGFVHIPASHELALTHSKLPSWSHRDLRDAVLTMIGTLKR</sequence>
<dbReference type="InterPro" id="IPR036440">
    <property type="entry name" value="Peptidase_C15-like_sf"/>
</dbReference>
<dbReference type="InterPro" id="IPR029762">
    <property type="entry name" value="PGP-I_bact-type"/>
</dbReference>
<evidence type="ECO:0000256" key="6">
    <source>
        <dbReference type="ARBA" id="ARBA00022670"/>
    </source>
</evidence>
<dbReference type="eggNOG" id="COG2039">
    <property type="taxonomic scope" value="Bacteria"/>
</dbReference>
<evidence type="ECO:0000256" key="8">
    <source>
        <dbReference type="ARBA" id="ARBA00022807"/>
    </source>
</evidence>
<comment type="function">
    <text evidence="2 9">Removes 5-oxoproline from various penultimate amino acid residues except L-proline.</text>
</comment>
<dbReference type="EC" id="3.4.19.3" evidence="9"/>
<keyword evidence="8 9" id="KW-0788">Thiol protease</keyword>
<evidence type="ECO:0000256" key="9">
    <source>
        <dbReference type="HAMAP-Rule" id="MF_00417"/>
    </source>
</evidence>
<comment type="subcellular location">
    <subcellularLocation>
        <location evidence="3 9">Cytoplasm</location>
    </subcellularLocation>
</comment>
<protein>
    <recommendedName>
        <fullName evidence="9">Pyrrolidone-carboxylate peptidase</fullName>
        <ecNumber evidence="9">3.4.19.3</ecNumber>
    </recommendedName>
    <alternativeName>
        <fullName evidence="9">5-oxoprolyl-peptidase</fullName>
    </alternativeName>
    <alternativeName>
        <fullName evidence="9">Pyroglutamyl-peptidase I</fullName>
        <shortName evidence="9">PGP-I</shortName>
        <shortName evidence="9">Pyrase</shortName>
    </alternativeName>
</protein>
<feature type="active site" evidence="9">
    <location>
        <position position="166"/>
    </location>
</feature>
<dbReference type="Proteomes" id="UP000030528">
    <property type="component" value="Unassembled WGS sequence"/>
</dbReference>
<dbReference type="NCBIfam" id="NF009676">
    <property type="entry name" value="PRK13197.1"/>
    <property type="match status" value="1"/>
</dbReference>
<dbReference type="CDD" id="cd00501">
    <property type="entry name" value="Peptidase_C15"/>
    <property type="match status" value="1"/>
</dbReference>
<comment type="catalytic activity">
    <reaction evidence="1 9 10">
        <text>Release of an N-terminal pyroglutamyl group from a polypeptide, the second amino acid generally not being Pro.</text>
        <dbReference type="EC" id="3.4.19.3"/>
    </reaction>
</comment>
<feature type="active site" evidence="9 10">
    <location>
        <position position="80"/>
    </location>
</feature>
<keyword evidence="5 9" id="KW-0963">Cytoplasm</keyword>
<gene>
    <name evidence="9" type="primary">pcp</name>
    <name evidence="11" type="ORF">N781_18305</name>
</gene>
<reference evidence="11 12" key="1">
    <citation type="submission" date="2013-08" db="EMBL/GenBank/DDBJ databases">
        <authorList>
            <person name="Huang J."/>
            <person name="Wang G."/>
        </authorList>
    </citation>
    <scope>NUCLEOTIDE SEQUENCE [LARGE SCALE GENOMIC DNA]</scope>
    <source>
        <strain evidence="11 12">JSM 076056</strain>
    </source>
</reference>
<dbReference type="EMBL" id="AVPE01000007">
    <property type="protein sequence ID" value="KGX92246.1"/>
    <property type="molecule type" value="Genomic_DNA"/>
</dbReference>
<comment type="subunit">
    <text evidence="9">Homotetramer.</text>
</comment>
<dbReference type="Gene3D" id="3.40.630.20">
    <property type="entry name" value="Peptidase C15, pyroglutamyl peptidase I-like"/>
    <property type="match status" value="1"/>
</dbReference>
<evidence type="ECO:0000256" key="1">
    <source>
        <dbReference type="ARBA" id="ARBA00001770"/>
    </source>
</evidence>
<evidence type="ECO:0000256" key="2">
    <source>
        <dbReference type="ARBA" id="ARBA00002280"/>
    </source>
</evidence>
<dbReference type="GO" id="GO:0006508">
    <property type="term" value="P:proteolysis"/>
    <property type="evidence" value="ECO:0007669"/>
    <property type="project" value="UniProtKB-KW"/>
</dbReference>
<accession>A0A0A5GG70</accession>
<dbReference type="PANTHER" id="PTHR23402">
    <property type="entry name" value="PROTEASE FAMILY C15 PYROGLUTAMYL-PEPTIDASE I-RELATED"/>
    <property type="match status" value="1"/>
</dbReference>
<comment type="similarity">
    <text evidence="4 9">Belongs to the peptidase C15 family.</text>
</comment>
<dbReference type="PANTHER" id="PTHR23402:SF1">
    <property type="entry name" value="PYROGLUTAMYL-PEPTIDASE I"/>
    <property type="match status" value="1"/>
</dbReference>
<keyword evidence="7 9" id="KW-0378">Hydrolase</keyword>
<evidence type="ECO:0000313" key="11">
    <source>
        <dbReference type="EMBL" id="KGX92246.1"/>
    </source>
</evidence>
<name>A0A0A5GG70_9BACI</name>
<dbReference type="RefSeq" id="WP_026799601.1">
    <property type="nucleotide sequence ID" value="NZ_AULI01000002.1"/>
</dbReference>
<evidence type="ECO:0000256" key="4">
    <source>
        <dbReference type="ARBA" id="ARBA00006641"/>
    </source>
</evidence>
<keyword evidence="12" id="KW-1185">Reference proteome</keyword>
<dbReference type="InterPro" id="IPR016125">
    <property type="entry name" value="Peptidase_C15-like"/>
</dbReference>
<dbReference type="Pfam" id="PF01470">
    <property type="entry name" value="Peptidase_C15"/>
    <property type="match status" value="1"/>
</dbReference>
<evidence type="ECO:0000256" key="7">
    <source>
        <dbReference type="ARBA" id="ARBA00022801"/>
    </source>
</evidence>
<dbReference type="GO" id="GO:0016920">
    <property type="term" value="F:pyroglutamyl-peptidase activity"/>
    <property type="evidence" value="ECO:0007669"/>
    <property type="project" value="UniProtKB-UniRule"/>
</dbReference>
<comment type="caution">
    <text evidence="11">The sequence shown here is derived from an EMBL/GenBank/DDBJ whole genome shotgun (WGS) entry which is preliminary data.</text>
</comment>
<dbReference type="PRINTS" id="PR00706">
    <property type="entry name" value="PYROGLUPTASE"/>
</dbReference>
<dbReference type="InterPro" id="IPR000816">
    <property type="entry name" value="Peptidase_C15"/>
</dbReference>
<dbReference type="SUPFAM" id="SSF53182">
    <property type="entry name" value="Pyrrolidone carboxyl peptidase (pyroglutamate aminopeptidase)"/>
    <property type="match status" value="1"/>
</dbReference>
<dbReference type="STRING" id="1385510.GCA_000425205_00837"/>
<keyword evidence="6 9" id="KW-0645">Protease</keyword>
<evidence type="ECO:0000256" key="3">
    <source>
        <dbReference type="ARBA" id="ARBA00004496"/>
    </source>
</evidence>
<evidence type="ECO:0000313" key="12">
    <source>
        <dbReference type="Proteomes" id="UP000030528"/>
    </source>
</evidence>
<dbReference type="OrthoDB" id="9779738at2"/>
<dbReference type="PIRSF" id="PIRSF015592">
    <property type="entry name" value="Prld-crbxl_pptds"/>
    <property type="match status" value="1"/>
</dbReference>
<dbReference type="GO" id="GO:0005829">
    <property type="term" value="C:cytosol"/>
    <property type="evidence" value="ECO:0007669"/>
    <property type="project" value="InterPro"/>
</dbReference>
<dbReference type="HAMAP" id="MF_00417">
    <property type="entry name" value="Pyrrolid_peptidase"/>
    <property type="match status" value="1"/>
</dbReference>
<dbReference type="AlphaFoldDB" id="A0A0A5GG70"/>
<organism evidence="11 12">
    <name type="scientific">Pontibacillus halophilus JSM 076056 = DSM 19796</name>
    <dbReference type="NCBI Taxonomy" id="1385510"/>
    <lineage>
        <taxon>Bacteria</taxon>
        <taxon>Bacillati</taxon>
        <taxon>Bacillota</taxon>
        <taxon>Bacilli</taxon>
        <taxon>Bacillales</taxon>
        <taxon>Bacillaceae</taxon>
        <taxon>Pontibacillus</taxon>
    </lineage>
</organism>
<evidence type="ECO:0000256" key="10">
    <source>
        <dbReference type="PROSITE-ProRule" id="PRU10076"/>
    </source>
</evidence>
<dbReference type="PROSITE" id="PS01333">
    <property type="entry name" value="PYRASE_GLU"/>
    <property type="match status" value="1"/>
</dbReference>
<dbReference type="InterPro" id="IPR033693">
    <property type="entry name" value="PGPEP1_Glu_AS"/>
</dbReference>
<evidence type="ECO:0000256" key="5">
    <source>
        <dbReference type="ARBA" id="ARBA00022490"/>
    </source>
</evidence>
<feature type="active site" evidence="9">
    <location>
        <position position="142"/>
    </location>
</feature>
<proteinExistence type="inferred from homology"/>